<dbReference type="InterPro" id="IPR001347">
    <property type="entry name" value="SIS_dom"/>
</dbReference>
<dbReference type="PANTHER" id="PTHR30514">
    <property type="entry name" value="GLUCOKINASE"/>
    <property type="match status" value="1"/>
</dbReference>
<dbReference type="EMBL" id="BLJE01000002">
    <property type="protein sequence ID" value="GFE65354.1"/>
    <property type="molecule type" value="Genomic_DNA"/>
</dbReference>
<dbReference type="CDD" id="cd05013">
    <property type="entry name" value="SIS_RpiR"/>
    <property type="match status" value="1"/>
</dbReference>
<evidence type="ECO:0000256" key="2">
    <source>
        <dbReference type="ARBA" id="ARBA00023125"/>
    </source>
</evidence>
<dbReference type="InterPro" id="IPR046348">
    <property type="entry name" value="SIS_dom_sf"/>
</dbReference>
<evidence type="ECO:0000259" key="5">
    <source>
        <dbReference type="PROSITE" id="PS51464"/>
    </source>
</evidence>
<proteinExistence type="predicted"/>
<sequence>MSIIDSISRSTESLTPNEKRLIQAVMDQPTVAALGTASDLAGAVGVHEATASRLARKLGYESYAAFREALRDEFIATRETATRFERTIAESSSGTVFGRLAHQERLALEEAEASISADRINLIARKMIRADRLFFYGYGNSEILALMMAKRFRRFGREVHQLDGDPRKIAEQALGFRDGDLLFTFAFRRPPHGYAPLIETAHEAGVETIVMSGHTGAMLSPQPDHLLRAPRSGDVDGFQTLTVPMTVCNAIVIAAGLSAKKQSLKKLEKLGRLIERFD</sequence>
<dbReference type="InterPro" id="IPR000281">
    <property type="entry name" value="HTH_RpiR"/>
</dbReference>
<keyword evidence="1" id="KW-0805">Transcription regulation</keyword>
<evidence type="ECO:0000256" key="3">
    <source>
        <dbReference type="ARBA" id="ARBA00023163"/>
    </source>
</evidence>
<gene>
    <name evidence="6" type="ORF">KIN_24280</name>
</gene>
<protein>
    <submittedName>
        <fullName evidence="6">RpiR family transcriptional regulator</fullName>
    </submittedName>
</protein>
<evidence type="ECO:0000259" key="4">
    <source>
        <dbReference type="PROSITE" id="PS51071"/>
    </source>
</evidence>
<dbReference type="GO" id="GO:0003677">
    <property type="term" value="F:DNA binding"/>
    <property type="evidence" value="ECO:0007669"/>
    <property type="project" value="UniProtKB-KW"/>
</dbReference>
<dbReference type="InterPro" id="IPR036388">
    <property type="entry name" value="WH-like_DNA-bd_sf"/>
</dbReference>
<dbReference type="Gene3D" id="3.40.50.10490">
    <property type="entry name" value="Glucose-6-phosphate isomerase like protein, domain 1"/>
    <property type="match status" value="1"/>
</dbReference>
<comment type="caution">
    <text evidence="6">The sequence shown here is derived from an EMBL/GenBank/DDBJ whole genome shotgun (WGS) entry which is preliminary data.</text>
</comment>
<reference evidence="6 7" key="1">
    <citation type="submission" date="2019-12" db="EMBL/GenBank/DDBJ databases">
        <title>Litoreibacter badius sp. nov., a novel bacteriochlorophyll a-containing bacterium in the genus Litoreibacter.</title>
        <authorList>
            <person name="Kanamuro M."/>
            <person name="Takabe Y."/>
            <person name="Mori K."/>
            <person name="Takaichi S."/>
            <person name="Hanada S."/>
        </authorList>
    </citation>
    <scope>NUCLEOTIDE SEQUENCE [LARGE SCALE GENOMIC DNA]</scope>
    <source>
        <strain evidence="6 7">K6</strain>
    </source>
</reference>
<dbReference type="Gene3D" id="1.10.10.10">
    <property type="entry name" value="Winged helix-like DNA-binding domain superfamily/Winged helix DNA-binding domain"/>
    <property type="match status" value="1"/>
</dbReference>
<dbReference type="Pfam" id="PF01380">
    <property type="entry name" value="SIS"/>
    <property type="match status" value="1"/>
</dbReference>
<dbReference type="SUPFAM" id="SSF53697">
    <property type="entry name" value="SIS domain"/>
    <property type="match status" value="1"/>
</dbReference>
<name>A0A6N6JGV6_9RHOB</name>
<dbReference type="InterPro" id="IPR035472">
    <property type="entry name" value="RpiR-like_SIS"/>
</dbReference>
<dbReference type="AlphaFoldDB" id="A0A6N6JGV6"/>
<dbReference type="Proteomes" id="UP000436822">
    <property type="component" value="Unassembled WGS sequence"/>
</dbReference>
<dbReference type="PROSITE" id="PS51071">
    <property type="entry name" value="HTH_RPIR"/>
    <property type="match status" value="1"/>
</dbReference>
<evidence type="ECO:0000256" key="1">
    <source>
        <dbReference type="ARBA" id="ARBA00023015"/>
    </source>
</evidence>
<dbReference type="InterPro" id="IPR047640">
    <property type="entry name" value="RpiR-like"/>
</dbReference>
<organism evidence="6 7">
    <name type="scientific">Litoreibacter roseus</name>
    <dbReference type="NCBI Taxonomy" id="2601869"/>
    <lineage>
        <taxon>Bacteria</taxon>
        <taxon>Pseudomonadati</taxon>
        <taxon>Pseudomonadota</taxon>
        <taxon>Alphaproteobacteria</taxon>
        <taxon>Rhodobacterales</taxon>
        <taxon>Roseobacteraceae</taxon>
        <taxon>Litoreibacter</taxon>
    </lineage>
</organism>
<feature type="domain" description="SIS" evidence="5">
    <location>
        <begin position="123"/>
        <end position="269"/>
    </location>
</feature>
<keyword evidence="3" id="KW-0804">Transcription</keyword>
<keyword evidence="7" id="KW-1185">Reference proteome</keyword>
<feature type="domain" description="HTH rpiR-type" evidence="4">
    <location>
        <begin position="1"/>
        <end position="77"/>
    </location>
</feature>
<dbReference type="PROSITE" id="PS51464">
    <property type="entry name" value="SIS"/>
    <property type="match status" value="1"/>
</dbReference>
<dbReference type="GO" id="GO:0003700">
    <property type="term" value="F:DNA-binding transcription factor activity"/>
    <property type="evidence" value="ECO:0007669"/>
    <property type="project" value="InterPro"/>
</dbReference>
<evidence type="ECO:0000313" key="7">
    <source>
        <dbReference type="Proteomes" id="UP000436822"/>
    </source>
</evidence>
<dbReference type="GO" id="GO:1901135">
    <property type="term" value="P:carbohydrate derivative metabolic process"/>
    <property type="evidence" value="ECO:0007669"/>
    <property type="project" value="InterPro"/>
</dbReference>
<dbReference type="OrthoDB" id="3237351at2"/>
<evidence type="ECO:0000313" key="6">
    <source>
        <dbReference type="EMBL" id="GFE65354.1"/>
    </source>
</evidence>
<dbReference type="Pfam" id="PF01418">
    <property type="entry name" value="HTH_6"/>
    <property type="match status" value="1"/>
</dbReference>
<keyword evidence="2" id="KW-0238">DNA-binding</keyword>
<accession>A0A6N6JGV6</accession>
<dbReference type="SUPFAM" id="SSF46689">
    <property type="entry name" value="Homeodomain-like"/>
    <property type="match status" value="1"/>
</dbReference>
<dbReference type="InterPro" id="IPR009057">
    <property type="entry name" value="Homeodomain-like_sf"/>
</dbReference>
<dbReference type="GO" id="GO:0097367">
    <property type="term" value="F:carbohydrate derivative binding"/>
    <property type="evidence" value="ECO:0007669"/>
    <property type="project" value="InterPro"/>
</dbReference>
<dbReference type="RefSeq" id="WP_159807202.1">
    <property type="nucleotide sequence ID" value="NZ_BLJE01000002.1"/>
</dbReference>